<proteinExistence type="predicted"/>
<dbReference type="OrthoDB" id="1880067at2759"/>
<sequence length="143" mass="16172">MWTNHPHSRAVYESYPSARQIPASSSVMSHVELMVASGSKCCRIYDYTRDNSPHRVQMRYVYNLIAKIKKSGSNLTDEDQVAELLVDFNVSADGNVVCIDENSRGQTAVVSISSQHMRKMYQHFPELLLVDCTHKSNKYKAGT</sequence>
<dbReference type="Pfam" id="PF21056">
    <property type="entry name" value="ZSWIM1-3_RNaseH-like"/>
    <property type="match status" value="1"/>
</dbReference>
<dbReference type="PANTHER" id="PTHR31569:SF4">
    <property type="entry name" value="SWIM-TYPE DOMAIN-CONTAINING PROTEIN"/>
    <property type="match status" value="1"/>
</dbReference>
<evidence type="ECO:0000259" key="1">
    <source>
        <dbReference type="Pfam" id="PF21056"/>
    </source>
</evidence>
<accession>A0A8T1UWG6</accession>
<gene>
    <name evidence="2" type="ORF">JG687_00001755</name>
</gene>
<reference evidence="2" key="1">
    <citation type="submission" date="2021-01" db="EMBL/GenBank/DDBJ databases">
        <title>Phytophthora aleatoria, a newly-described species from Pinus radiata is distinct from Phytophthora cactorum isolates based on comparative genomics.</title>
        <authorList>
            <person name="Mcdougal R."/>
            <person name="Panda P."/>
            <person name="Williams N."/>
            <person name="Studholme D.J."/>
        </authorList>
    </citation>
    <scope>NUCLEOTIDE SEQUENCE</scope>
    <source>
        <strain evidence="2">NZFS 3830</strain>
    </source>
</reference>
<dbReference type="InterPro" id="IPR048324">
    <property type="entry name" value="ZSWIM1-3_RNaseH-like"/>
</dbReference>
<dbReference type="Proteomes" id="UP000688947">
    <property type="component" value="Unassembled WGS sequence"/>
</dbReference>
<dbReference type="EMBL" id="JAENGZ010000044">
    <property type="protein sequence ID" value="KAG6971910.1"/>
    <property type="molecule type" value="Genomic_DNA"/>
</dbReference>
<evidence type="ECO:0000313" key="3">
    <source>
        <dbReference type="Proteomes" id="UP000688947"/>
    </source>
</evidence>
<dbReference type="InterPro" id="IPR052579">
    <property type="entry name" value="Zinc_finger_SWIM"/>
</dbReference>
<feature type="domain" description="ZSWIM1/3 RNaseH-like" evidence="1">
    <location>
        <begin position="87"/>
        <end position="140"/>
    </location>
</feature>
<name>A0A8T1UWG6_9STRA</name>
<organism evidence="2 3">
    <name type="scientific">Phytophthora cactorum</name>
    <dbReference type="NCBI Taxonomy" id="29920"/>
    <lineage>
        <taxon>Eukaryota</taxon>
        <taxon>Sar</taxon>
        <taxon>Stramenopiles</taxon>
        <taxon>Oomycota</taxon>
        <taxon>Peronosporomycetes</taxon>
        <taxon>Peronosporales</taxon>
        <taxon>Peronosporaceae</taxon>
        <taxon>Phytophthora</taxon>
    </lineage>
</organism>
<dbReference type="PANTHER" id="PTHR31569">
    <property type="entry name" value="SWIM-TYPE DOMAIN-CONTAINING PROTEIN"/>
    <property type="match status" value="1"/>
</dbReference>
<evidence type="ECO:0000313" key="2">
    <source>
        <dbReference type="EMBL" id="KAG6971910.1"/>
    </source>
</evidence>
<dbReference type="VEuPathDB" id="FungiDB:PC110_g2699"/>
<dbReference type="AlphaFoldDB" id="A0A8T1UWG6"/>
<protein>
    <recommendedName>
        <fullName evidence="1">ZSWIM1/3 RNaseH-like domain-containing protein</fullName>
    </recommendedName>
</protein>
<comment type="caution">
    <text evidence="2">The sequence shown here is derived from an EMBL/GenBank/DDBJ whole genome shotgun (WGS) entry which is preliminary data.</text>
</comment>